<proteinExistence type="predicted"/>
<dbReference type="EMBL" id="FNON01000013">
    <property type="protein sequence ID" value="SDZ35725.1"/>
    <property type="molecule type" value="Genomic_DNA"/>
</dbReference>
<dbReference type="STRING" id="589385.SAMN05421504_113123"/>
<dbReference type="PANTHER" id="PTHR36832:SF1">
    <property type="entry name" value="SLR1174 PROTEIN"/>
    <property type="match status" value="1"/>
</dbReference>
<dbReference type="PANTHER" id="PTHR36832">
    <property type="entry name" value="SLR1174 PROTEIN-RELATED"/>
    <property type="match status" value="1"/>
</dbReference>
<feature type="transmembrane region" description="Helical" evidence="1">
    <location>
        <begin position="33"/>
        <end position="55"/>
    </location>
</feature>
<gene>
    <name evidence="2" type="ORF">SAMN05421504_113123</name>
</gene>
<reference evidence="2 3" key="1">
    <citation type="submission" date="2016-10" db="EMBL/GenBank/DDBJ databases">
        <authorList>
            <person name="de Groot N.N."/>
        </authorList>
    </citation>
    <scope>NUCLEOTIDE SEQUENCE [LARGE SCALE GENOMIC DNA]</scope>
    <source>
        <strain evidence="2 3">CPCC 202699</strain>
    </source>
</reference>
<keyword evidence="1" id="KW-1133">Transmembrane helix</keyword>
<keyword evidence="1" id="KW-0812">Transmembrane</keyword>
<evidence type="ECO:0000313" key="3">
    <source>
        <dbReference type="Proteomes" id="UP000199515"/>
    </source>
</evidence>
<keyword evidence="1" id="KW-0472">Membrane</keyword>
<accession>A0A1H3SDP8</accession>
<feature type="transmembrane region" description="Helical" evidence="1">
    <location>
        <begin position="183"/>
        <end position="206"/>
    </location>
</feature>
<feature type="transmembrane region" description="Helical" evidence="1">
    <location>
        <begin position="240"/>
        <end position="262"/>
    </location>
</feature>
<dbReference type="RefSeq" id="WP_091298988.1">
    <property type="nucleotide sequence ID" value="NZ_FNON01000013.1"/>
</dbReference>
<dbReference type="OrthoDB" id="62003at2"/>
<dbReference type="AlphaFoldDB" id="A0A1H3SDP8"/>
<sequence length="274" mass="30112">MTTALVPRWLVLLRAFARQGVNQRLAYPAGYWMHLVNTVIKMFGVVVVWSVLYSVSASSFPIPLPDMIAYGVVSAVLSELLGWWDGPHFHLAKRVRTGLVTGDLLRPMSVPYQLFCLWLGETLVVAALVVLPVSAVAALAFDVAGPVSALAGIQFVVSVLLAYVLLFCLNFLVGLLVMLTMNLFGLMVLYHAVITMLSGVWIPLWFYPGWLSAVTNWLPFRSIFFTPLSIYVGFADSTQAWRGLGLQVLWTAAAIGAVSLAWRGIRRKLVIQGG</sequence>
<keyword evidence="3" id="KW-1185">Reference proteome</keyword>
<feature type="transmembrane region" description="Helical" evidence="1">
    <location>
        <begin position="112"/>
        <end position="141"/>
    </location>
</feature>
<name>A0A1H3SDP8_9PSEU</name>
<protein>
    <submittedName>
        <fullName evidence="2">ABC-2 type transport system permease protein</fullName>
    </submittedName>
</protein>
<feature type="transmembrane region" description="Helical" evidence="1">
    <location>
        <begin position="67"/>
        <end position="84"/>
    </location>
</feature>
<organism evidence="2 3">
    <name type="scientific">Amycolatopsis xylanica</name>
    <dbReference type="NCBI Taxonomy" id="589385"/>
    <lineage>
        <taxon>Bacteria</taxon>
        <taxon>Bacillati</taxon>
        <taxon>Actinomycetota</taxon>
        <taxon>Actinomycetes</taxon>
        <taxon>Pseudonocardiales</taxon>
        <taxon>Pseudonocardiaceae</taxon>
        <taxon>Amycolatopsis</taxon>
    </lineage>
</organism>
<evidence type="ECO:0000313" key="2">
    <source>
        <dbReference type="EMBL" id="SDZ35725.1"/>
    </source>
</evidence>
<feature type="transmembrane region" description="Helical" evidence="1">
    <location>
        <begin position="153"/>
        <end position="177"/>
    </location>
</feature>
<evidence type="ECO:0000256" key="1">
    <source>
        <dbReference type="SAM" id="Phobius"/>
    </source>
</evidence>
<dbReference type="Proteomes" id="UP000199515">
    <property type="component" value="Unassembled WGS sequence"/>
</dbReference>